<protein>
    <submittedName>
        <fullName evidence="1">Uncharacterized protein</fullName>
    </submittedName>
</protein>
<comment type="caution">
    <text evidence="1">The sequence shown here is derived from an EMBL/GenBank/DDBJ whole genome shotgun (WGS) entry which is preliminary data.</text>
</comment>
<keyword evidence="2" id="KW-1185">Reference proteome</keyword>
<organism evidence="1 2">
    <name type="scientific">Gigaspora rosea</name>
    <dbReference type="NCBI Taxonomy" id="44941"/>
    <lineage>
        <taxon>Eukaryota</taxon>
        <taxon>Fungi</taxon>
        <taxon>Fungi incertae sedis</taxon>
        <taxon>Mucoromycota</taxon>
        <taxon>Glomeromycotina</taxon>
        <taxon>Glomeromycetes</taxon>
        <taxon>Diversisporales</taxon>
        <taxon>Gigasporaceae</taxon>
        <taxon>Gigaspora</taxon>
    </lineage>
</organism>
<gene>
    <name evidence="1" type="ORF">C2G38_2053251</name>
</gene>
<proteinExistence type="predicted"/>
<dbReference type="Proteomes" id="UP000266673">
    <property type="component" value="Unassembled WGS sequence"/>
</dbReference>
<sequence length="53" mass="6351">MKLFVALKFSNNGQRIDTKKFIKIINMHRKKIMEKNQNQKIQAEKIPRLNNPL</sequence>
<dbReference type="AlphaFoldDB" id="A0A397W8P2"/>
<dbReference type="EMBL" id="QKWP01000008">
    <property type="protein sequence ID" value="RIB30658.1"/>
    <property type="molecule type" value="Genomic_DNA"/>
</dbReference>
<reference evidence="1 2" key="1">
    <citation type="submission" date="2018-06" db="EMBL/GenBank/DDBJ databases">
        <title>Comparative genomics reveals the genomic features of Rhizophagus irregularis, R. cerebriforme, R. diaphanum and Gigaspora rosea, and their symbiotic lifestyle signature.</title>
        <authorList>
            <person name="Morin E."/>
            <person name="San Clemente H."/>
            <person name="Chen E.C.H."/>
            <person name="De La Providencia I."/>
            <person name="Hainaut M."/>
            <person name="Kuo A."/>
            <person name="Kohler A."/>
            <person name="Murat C."/>
            <person name="Tang N."/>
            <person name="Roy S."/>
            <person name="Loubradou J."/>
            <person name="Henrissat B."/>
            <person name="Grigoriev I.V."/>
            <person name="Corradi N."/>
            <person name="Roux C."/>
            <person name="Martin F.M."/>
        </authorList>
    </citation>
    <scope>NUCLEOTIDE SEQUENCE [LARGE SCALE GENOMIC DNA]</scope>
    <source>
        <strain evidence="1 2">DAOM 194757</strain>
    </source>
</reference>
<evidence type="ECO:0000313" key="1">
    <source>
        <dbReference type="EMBL" id="RIB30658.1"/>
    </source>
</evidence>
<evidence type="ECO:0000313" key="2">
    <source>
        <dbReference type="Proteomes" id="UP000266673"/>
    </source>
</evidence>
<name>A0A397W8P2_9GLOM</name>
<accession>A0A397W8P2</accession>